<evidence type="ECO:0000313" key="1">
    <source>
        <dbReference type="EMBL" id="MBE0383973.1"/>
    </source>
</evidence>
<reference evidence="1 4" key="1">
    <citation type="submission" date="2015-06" db="EMBL/GenBank/DDBJ databases">
        <title>Genome sequence of Pseudoalteromonas carrageenovora.</title>
        <authorList>
            <person name="Xie B.-B."/>
            <person name="Rong J.-C."/>
            <person name="Qin Q.-L."/>
            <person name="Zhang Y.-Z."/>
        </authorList>
    </citation>
    <scope>NUCLEOTIDE SEQUENCE [LARGE SCALE GENOMIC DNA]</scope>
    <source>
        <strain evidence="1 4">IAM 12662</strain>
    </source>
</reference>
<dbReference type="Proteomes" id="UP000238288">
    <property type="component" value="Chromosome PCAR9a"/>
</dbReference>
<dbReference type="GeneID" id="93664056"/>
<evidence type="ECO:0000313" key="3">
    <source>
        <dbReference type="Proteomes" id="UP000238288"/>
    </source>
</evidence>
<gene>
    <name evidence="2" type="ORF">PCAR9_A30554</name>
    <name evidence="1" type="ORF">PCARR_a2306</name>
</gene>
<name>A0A2K4XAN4_PSEVC</name>
<proteinExistence type="predicted"/>
<sequence length="246" mass="26549">MNINAETLSAFLDSELSEHEMEQVRKALETDDELVMRLAELSEVDMRVKEHATSIDDAPLSDSLAKTVAKLDTATTKNTLNSNVVALTPWQKAKHSANKSLAIAASVAVVFGIAITSYLQPNESQNLVASSIASALNTQLSSGEYEQSDGSVFSAQLSFKNQQGELCRQYALSSNNTTQTSIACKTQSGWQIKAQTATQQSNNGAQYQTASNNSELDAVIDSMISGAPLDRAQEQQAISAKWQLNK</sequence>
<dbReference type="Proteomes" id="UP000615003">
    <property type="component" value="Unassembled WGS sequence"/>
</dbReference>
<dbReference type="OrthoDB" id="5588054at2"/>
<dbReference type="AlphaFoldDB" id="A0A2K4XAN4"/>
<evidence type="ECO:0000313" key="2">
    <source>
        <dbReference type="EMBL" id="SOU41374.1"/>
    </source>
</evidence>
<evidence type="ECO:0000313" key="4">
    <source>
        <dbReference type="Proteomes" id="UP000615003"/>
    </source>
</evidence>
<dbReference type="EMBL" id="AQGW01000023">
    <property type="protein sequence ID" value="MBE0383973.1"/>
    <property type="molecule type" value="Genomic_DNA"/>
</dbReference>
<dbReference type="RefSeq" id="WP_104642949.1">
    <property type="nucleotide sequence ID" value="NZ_AQGW01000023.1"/>
</dbReference>
<dbReference type="EMBL" id="LT965928">
    <property type="protein sequence ID" value="SOU41374.1"/>
    <property type="molecule type" value="Genomic_DNA"/>
</dbReference>
<keyword evidence="4" id="KW-1185">Reference proteome</keyword>
<evidence type="ECO:0008006" key="5">
    <source>
        <dbReference type="Google" id="ProtNLM"/>
    </source>
</evidence>
<protein>
    <recommendedName>
        <fullName evidence="5">Anti-sigma factor</fullName>
    </recommendedName>
</protein>
<organism evidence="2 3">
    <name type="scientific">Pseudoalteromonas carrageenovora IAM 12662</name>
    <dbReference type="NCBI Taxonomy" id="1314868"/>
    <lineage>
        <taxon>Bacteria</taxon>
        <taxon>Pseudomonadati</taxon>
        <taxon>Pseudomonadota</taxon>
        <taxon>Gammaproteobacteria</taxon>
        <taxon>Alteromonadales</taxon>
        <taxon>Pseudoalteromonadaceae</taxon>
        <taxon>Pseudoalteromonas</taxon>
    </lineage>
</organism>
<accession>A0A2K4XAN4</accession>
<reference evidence="2 3" key="2">
    <citation type="submission" date="2017-11" db="EMBL/GenBank/DDBJ databases">
        <authorList>
            <person name="Han C.G."/>
        </authorList>
    </citation>
    <scope>NUCLEOTIDE SEQUENCE [LARGE SCALE GENOMIC DNA]</scope>
    <source>
        <strain evidence="3">ATCC 43555</strain>
        <strain evidence="2">ATCC43555</strain>
    </source>
</reference>